<dbReference type="PANTHER" id="PTHR13040:SF2">
    <property type="entry name" value="AUTOPHAGY PROTEIN 5"/>
    <property type="match status" value="1"/>
</dbReference>
<dbReference type="GO" id="GO:0034045">
    <property type="term" value="C:phagophore assembly site membrane"/>
    <property type="evidence" value="ECO:0007669"/>
    <property type="project" value="UniProtKB-SubCell"/>
</dbReference>
<dbReference type="Pfam" id="PF04106">
    <property type="entry name" value="ATG5_UblB"/>
    <property type="match status" value="1"/>
</dbReference>
<comment type="caution">
    <text evidence="14">The sequence shown here is derived from an EMBL/GenBank/DDBJ whole genome shotgun (WGS) entry which is preliminary data.</text>
</comment>
<dbReference type="GO" id="GO:0034727">
    <property type="term" value="P:piecemeal microautophagy of the nucleus"/>
    <property type="evidence" value="ECO:0007669"/>
    <property type="project" value="TreeGrafter"/>
</dbReference>
<dbReference type="InterPro" id="IPR048940">
    <property type="entry name" value="ATG5_HBR"/>
</dbReference>
<comment type="subcellular location">
    <subcellularLocation>
        <location evidence="1">Cytoplasm</location>
    </subcellularLocation>
    <subcellularLocation>
        <location evidence="2 10">Preautophagosomal structure membrane</location>
        <topology evidence="2 10">Peripheral membrane protein</topology>
    </subcellularLocation>
</comment>
<evidence type="ECO:0000259" key="11">
    <source>
        <dbReference type="Pfam" id="PF04106"/>
    </source>
</evidence>
<evidence type="ECO:0000256" key="7">
    <source>
        <dbReference type="ARBA" id="ARBA00022843"/>
    </source>
</evidence>
<protein>
    <recommendedName>
        <fullName evidence="4 10">Autophagy protein 5</fullName>
    </recommendedName>
</protein>
<sequence>MSDDREILRELWNGQVPVHFVLSSDETSNMEAPQPYFVLVPRQTYFPLCLDKVNRHFQKYTTQTAAGQEIWLDFDGTPLRMHYPVGVLFDLFAHDALLPWTITVHYSAFPEDELIHLASRDAMESYFMSTLKEADALKHKVTIVSTMQKKDHKQLWTGLLNDRFDQFWAINRKLMEVSSENPYFRYIPFRVYQADKSFIQKLVKPVDEEGRRQTLADLLLQVFPDHQNRKVVIQGVKMSPQTPLQWLSEHFSYPDNFIHICVHEK</sequence>
<proteinExistence type="inferred from homology"/>
<dbReference type="GO" id="GO:0044233">
    <property type="term" value="C:mitochondria-associated endoplasmic reticulum membrane contact site"/>
    <property type="evidence" value="ECO:0007669"/>
    <property type="project" value="TreeGrafter"/>
</dbReference>
<dbReference type="InterPro" id="IPR007239">
    <property type="entry name" value="Atg5"/>
</dbReference>
<keyword evidence="8 10" id="KW-0072">Autophagy</keyword>
<dbReference type="InterPro" id="IPR048318">
    <property type="entry name" value="ATG5_UblB"/>
</dbReference>
<keyword evidence="5" id="KW-0963">Cytoplasm</keyword>
<dbReference type="GO" id="GO:0019776">
    <property type="term" value="F:Atg8-family ligase activity"/>
    <property type="evidence" value="ECO:0007669"/>
    <property type="project" value="TreeGrafter"/>
</dbReference>
<keyword evidence="15" id="KW-1185">Reference proteome</keyword>
<feature type="domain" description="Autophagy protein ATG5 alpha-helical bundle region" evidence="12">
    <location>
        <begin position="121"/>
        <end position="176"/>
    </location>
</feature>
<dbReference type="PANTHER" id="PTHR13040">
    <property type="entry name" value="AUTOPHAGY PROTEIN 5"/>
    <property type="match status" value="1"/>
</dbReference>
<evidence type="ECO:0000256" key="8">
    <source>
        <dbReference type="ARBA" id="ARBA00023006"/>
    </source>
</evidence>
<dbReference type="InterPro" id="IPR048939">
    <property type="entry name" value="ATG5_UblA"/>
</dbReference>
<comment type="similarity">
    <text evidence="3 10">Belongs to the ATG5 family.</text>
</comment>
<evidence type="ECO:0000256" key="5">
    <source>
        <dbReference type="ARBA" id="ARBA00022490"/>
    </source>
</evidence>
<dbReference type="GO" id="GO:0006995">
    <property type="term" value="P:cellular response to nitrogen starvation"/>
    <property type="evidence" value="ECO:0007669"/>
    <property type="project" value="TreeGrafter"/>
</dbReference>
<dbReference type="Pfam" id="PF20637">
    <property type="entry name" value="ATG5_HBR"/>
    <property type="match status" value="1"/>
</dbReference>
<evidence type="ECO:0000313" key="14">
    <source>
        <dbReference type="EMBL" id="OWA51592.1"/>
    </source>
</evidence>
<dbReference type="EMBL" id="MTYJ01000232">
    <property type="protein sequence ID" value="OWA51592.1"/>
    <property type="molecule type" value="Genomic_DNA"/>
</dbReference>
<reference evidence="15" key="1">
    <citation type="submission" date="2017-01" db="EMBL/GenBank/DDBJ databases">
        <title>Comparative genomics of anhydrobiosis in the tardigrade Hypsibius dujardini.</title>
        <authorList>
            <person name="Yoshida Y."/>
            <person name="Koutsovoulos G."/>
            <person name="Laetsch D."/>
            <person name="Stevens L."/>
            <person name="Kumar S."/>
            <person name="Horikawa D."/>
            <person name="Ishino K."/>
            <person name="Komine S."/>
            <person name="Tomita M."/>
            <person name="Blaxter M."/>
            <person name="Arakawa K."/>
        </authorList>
    </citation>
    <scope>NUCLEOTIDE SEQUENCE [LARGE SCALE GENOMIC DNA]</scope>
    <source>
        <strain evidence="15">Z151</strain>
    </source>
</reference>
<feature type="domain" description="Autophagy protein ATG5 UblA" evidence="13">
    <location>
        <begin position="11"/>
        <end position="106"/>
    </location>
</feature>
<gene>
    <name evidence="14" type="ORF">BV898_16067</name>
</gene>
<dbReference type="FunFam" id="1.10.246.190:FF:000001">
    <property type="entry name" value="Autophagy related 5"/>
    <property type="match status" value="1"/>
</dbReference>
<dbReference type="Gene3D" id="1.10.246.190">
    <property type="entry name" value="Autophagy protein Apg5, helix rich domain"/>
    <property type="match status" value="1"/>
</dbReference>
<comment type="subunit">
    <text evidence="10">Conjugated with ATG12.</text>
</comment>
<keyword evidence="7 10" id="KW-0832">Ubl conjugation</keyword>
<evidence type="ECO:0000259" key="13">
    <source>
        <dbReference type="Pfam" id="PF20638"/>
    </source>
</evidence>
<dbReference type="Proteomes" id="UP000192578">
    <property type="component" value="Unassembled WGS sequence"/>
</dbReference>
<evidence type="ECO:0000256" key="3">
    <source>
        <dbReference type="ARBA" id="ARBA00006910"/>
    </source>
</evidence>
<evidence type="ECO:0000256" key="9">
    <source>
        <dbReference type="ARBA" id="ARBA00023136"/>
    </source>
</evidence>
<evidence type="ECO:0000256" key="4">
    <source>
        <dbReference type="ARBA" id="ARBA00015616"/>
    </source>
</evidence>
<dbReference type="Pfam" id="PF20638">
    <property type="entry name" value="ATG5_UblA"/>
    <property type="match status" value="1"/>
</dbReference>
<dbReference type="GO" id="GO:0034274">
    <property type="term" value="C:Atg12-Atg5-Atg16 complex"/>
    <property type="evidence" value="ECO:0007669"/>
    <property type="project" value="TreeGrafter"/>
</dbReference>
<dbReference type="GO" id="GO:0061908">
    <property type="term" value="C:phagophore"/>
    <property type="evidence" value="ECO:0007669"/>
    <property type="project" value="TreeGrafter"/>
</dbReference>
<organism evidence="14 15">
    <name type="scientific">Hypsibius exemplaris</name>
    <name type="common">Freshwater tardigrade</name>
    <dbReference type="NCBI Taxonomy" id="2072580"/>
    <lineage>
        <taxon>Eukaryota</taxon>
        <taxon>Metazoa</taxon>
        <taxon>Ecdysozoa</taxon>
        <taxon>Tardigrada</taxon>
        <taxon>Eutardigrada</taxon>
        <taxon>Parachela</taxon>
        <taxon>Hypsibioidea</taxon>
        <taxon>Hypsibiidae</taxon>
        <taxon>Hypsibius</taxon>
    </lineage>
</organism>
<dbReference type="InterPro" id="IPR042526">
    <property type="entry name" value="Atg5_HR"/>
</dbReference>
<dbReference type="AlphaFoldDB" id="A0A9X6RL82"/>
<evidence type="ECO:0000256" key="2">
    <source>
        <dbReference type="ARBA" id="ARBA00004623"/>
    </source>
</evidence>
<dbReference type="GO" id="GO:0005776">
    <property type="term" value="C:autophagosome"/>
    <property type="evidence" value="ECO:0007669"/>
    <property type="project" value="TreeGrafter"/>
</dbReference>
<dbReference type="InterPro" id="IPR042527">
    <property type="entry name" value="Atg5_UblA_dom_sf"/>
</dbReference>
<evidence type="ECO:0000256" key="6">
    <source>
        <dbReference type="ARBA" id="ARBA00022499"/>
    </source>
</evidence>
<keyword evidence="9 10" id="KW-0472">Membrane</keyword>
<dbReference type="OrthoDB" id="272162at2759"/>
<feature type="domain" description="Autophagy protein ATG5 UblB" evidence="11">
    <location>
        <begin position="186"/>
        <end position="262"/>
    </location>
</feature>
<accession>A0A9X6RL82</accession>
<dbReference type="Gene3D" id="3.10.20.90">
    <property type="entry name" value="Phosphatidylinositol 3-kinase Catalytic Subunit, Chain A, domain 1"/>
    <property type="match status" value="1"/>
</dbReference>
<evidence type="ECO:0000256" key="1">
    <source>
        <dbReference type="ARBA" id="ARBA00004496"/>
    </source>
</evidence>
<keyword evidence="6 10" id="KW-1017">Isopeptide bond</keyword>
<dbReference type="GO" id="GO:0007033">
    <property type="term" value="P:vacuole organization"/>
    <property type="evidence" value="ECO:0007669"/>
    <property type="project" value="UniProtKB-ARBA"/>
</dbReference>
<dbReference type="FunFam" id="3.10.20.90:FF:000100">
    <property type="entry name" value="Autophagy related 5"/>
    <property type="match status" value="1"/>
</dbReference>
<name>A0A9X6RL82_HYPEX</name>
<dbReference type="Gene3D" id="3.10.20.620">
    <property type="match status" value="1"/>
</dbReference>
<evidence type="ECO:0000313" key="15">
    <source>
        <dbReference type="Proteomes" id="UP000192578"/>
    </source>
</evidence>
<evidence type="ECO:0000256" key="10">
    <source>
        <dbReference type="RuleBase" id="RU361202"/>
    </source>
</evidence>
<dbReference type="GO" id="GO:0000422">
    <property type="term" value="P:autophagy of mitochondrion"/>
    <property type="evidence" value="ECO:0007669"/>
    <property type="project" value="TreeGrafter"/>
</dbReference>
<evidence type="ECO:0000259" key="12">
    <source>
        <dbReference type="Pfam" id="PF20637"/>
    </source>
</evidence>
<comment type="function">
    <text evidence="10">Involved in autophagic vesicle formation.</text>
</comment>